<keyword evidence="5" id="KW-0256">Endoplasmic reticulum</keyword>
<dbReference type="PANTHER" id="PTHR13050:SF7">
    <property type="entry name" value="VESICLE TRANSPORT PROTEIN USE1"/>
    <property type="match status" value="1"/>
</dbReference>
<dbReference type="STRING" id="759272.G0SFH8"/>
<accession>G0SFH8</accession>
<protein>
    <recommendedName>
        <fullName evidence="15">Synaptobrevin</fullName>
    </recommendedName>
</protein>
<dbReference type="OMA" id="YAWIFGL"/>
<evidence type="ECO:0000256" key="12">
    <source>
        <dbReference type="SAM" id="Phobius"/>
    </source>
</evidence>
<sequence>MTRLIATVTAPAQPAAAIRHADPLADLTLLLSRLQRTILHADTVREERLRRSELERAKARANVRHARELLTRLEQDSLSSSPNVSVGVGVKLPVSGPRGGVPQAELAQKKELLERVEERLADLEEMAAAEAAKETESGEESEEGEDLLAGVVDISSEEKAEEGQEGDGDVEGSQKTEQDAPTEPTASPAMTTTYPTTTPPIPTVTPTPAQAPAPAPTPTTTTTSTLRPRGAPPAPTATSTSTATSLLPSASSPTTQVIPTTTEAILDHHRAEQDALSESILSLAAQLKAQTQAFSASLEEDREVVERAGREMARTGEKMDGVTQKMGTLRRLTEGEGFWGRVRLYCMVYGLMIVLILFVGVMPKLRF</sequence>
<evidence type="ECO:0000256" key="6">
    <source>
        <dbReference type="ARBA" id="ARBA00022892"/>
    </source>
</evidence>
<dbReference type="GO" id="GO:0006890">
    <property type="term" value="P:retrograde vesicle-mediated transport, Golgi to endoplasmic reticulum"/>
    <property type="evidence" value="ECO:0007669"/>
    <property type="project" value="TreeGrafter"/>
</dbReference>
<dbReference type="GO" id="GO:0015031">
    <property type="term" value="P:protein transport"/>
    <property type="evidence" value="ECO:0007669"/>
    <property type="project" value="UniProtKB-KW"/>
</dbReference>
<comment type="subcellular location">
    <subcellularLocation>
        <location evidence="1">Endoplasmic reticulum membrane</location>
        <topology evidence="1">Single-pass type IV membrane protein</topology>
    </subcellularLocation>
</comment>
<evidence type="ECO:0000256" key="11">
    <source>
        <dbReference type="SAM" id="MobiDB-lite"/>
    </source>
</evidence>
<evidence type="ECO:0000256" key="2">
    <source>
        <dbReference type="ARBA" id="ARBA00007891"/>
    </source>
</evidence>
<proteinExistence type="inferred from homology"/>
<feature type="compositionally biased region" description="Low complexity" evidence="11">
    <location>
        <begin position="236"/>
        <end position="255"/>
    </location>
</feature>
<dbReference type="GO" id="GO:0005789">
    <property type="term" value="C:endoplasmic reticulum membrane"/>
    <property type="evidence" value="ECO:0007669"/>
    <property type="project" value="UniProtKB-SubCell"/>
</dbReference>
<dbReference type="PANTHER" id="PTHR13050">
    <property type="entry name" value="USE1-LIKE PROTEIN"/>
    <property type="match status" value="1"/>
</dbReference>
<dbReference type="eggNOG" id="ENOG502SCD1">
    <property type="taxonomic scope" value="Eukaryota"/>
</dbReference>
<organism evidence="14">
    <name type="scientific">Chaetomium thermophilum (strain DSM 1495 / CBS 144.50 / IMI 039719)</name>
    <name type="common">Thermochaetoides thermophila</name>
    <dbReference type="NCBI Taxonomy" id="759272"/>
    <lineage>
        <taxon>Eukaryota</taxon>
        <taxon>Fungi</taxon>
        <taxon>Dikarya</taxon>
        <taxon>Ascomycota</taxon>
        <taxon>Pezizomycotina</taxon>
        <taxon>Sordariomycetes</taxon>
        <taxon>Sordariomycetidae</taxon>
        <taxon>Sordariales</taxon>
        <taxon>Chaetomiaceae</taxon>
        <taxon>Thermochaetoides</taxon>
    </lineage>
</organism>
<dbReference type="GeneID" id="18261126"/>
<feature type="compositionally biased region" description="Low complexity" evidence="11">
    <location>
        <begin position="184"/>
        <end position="196"/>
    </location>
</feature>
<evidence type="ECO:0000256" key="4">
    <source>
        <dbReference type="ARBA" id="ARBA00022692"/>
    </source>
</evidence>
<reference evidence="13 14" key="1">
    <citation type="journal article" date="2011" name="Cell">
        <title>Insight into structure and assembly of the nuclear pore complex by utilizing the genome of a eukaryotic thermophile.</title>
        <authorList>
            <person name="Amlacher S."/>
            <person name="Sarges P."/>
            <person name="Flemming D."/>
            <person name="van Noort V."/>
            <person name="Kunze R."/>
            <person name="Devos D.P."/>
            <person name="Arumugam M."/>
            <person name="Bork P."/>
            <person name="Hurt E."/>
        </authorList>
    </citation>
    <scope>NUCLEOTIDE SEQUENCE [LARGE SCALE GENOMIC DNA]</scope>
    <source>
        <strain evidence="14">DSM 1495 / CBS 144.50 / IMI 039719</strain>
    </source>
</reference>
<evidence type="ECO:0000256" key="1">
    <source>
        <dbReference type="ARBA" id="ARBA00004163"/>
    </source>
</evidence>
<name>G0SFH8_CHATD</name>
<keyword evidence="3" id="KW-0813">Transport</keyword>
<dbReference type="InterPro" id="IPR019150">
    <property type="entry name" value="Vesicle_transport_protein_Use1"/>
</dbReference>
<evidence type="ECO:0000256" key="3">
    <source>
        <dbReference type="ARBA" id="ARBA00022448"/>
    </source>
</evidence>
<dbReference type="Proteomes" id="UP000008066">
    <property type="component" value="Unassembled WGS sequence"/>
</dbReference>
<dbReference type="OrthoDB" id="3231855at2759"/>
<dbReference type="GO" id="GO:0031201">
    <property type="term" value="C:SNARE complex"/>
    <property type="evidence" value="ECO:0007669"/>
    <property type="project" value="TreeGrafter"/>
</dbReference>
<feature type="transmembrane region" description="Helical" evidence="12">
    <location>
        <begin position="342"/>
        <end position="362"/>
    </location>
</feature>
<evidence type="ECO:0000256" key="10">
    <source>
        <dbReference type="SAM" id="Coils"/>
    </source>
</evidence>
<comment type="similarity">
    <text evidence="2">Belongs to the USE1 family.</text>
</comment>
<keyword evidence="7" id="KW-0653">Protein transport</keyword>
<keyword evidence="9 12" id="KW-0472">Membrane</keyword>
<dbReference type="HOGENOM" id="CLU_027976_0_0_1"/>
<evidence type="ECO:0008006" key="15">
    <source>
        <dbReference type="Google" id="ProtNLM"/>
    </source>
</evidence>
<feature type="coiled-coil region" evidence="10">
    <location>
        <begin position="44"/>
        <end position="76"/>
    </location>
</feature>
<evidence type="ECO:0000256" key="9">
    <source>
        <dbReference type="ARBA" id="ARBA00023136"/>
    </source>
</evidence>
<keyword evidence="10" id="KW-0175">Coiled coil</keyword>
<evidence type="ECO:0000313" key="13">
    <source>
        <dbReference type="EMBL" id="EGS17743.1"/>
    </source>
</evidence>
<dbReference type="AlphaFoldDB" id="G0SFH8"/>
<dbReference type="EMBL" id="GL988047">
    <property type="protein sequence ID" value="EGS17743.1"/>
    <property type="molecule type" value="Genomic_DNA"/>
</dbReference>
<evidence type="ECO:0000256" key="7">
    <source>
        <dbReference type="ARBA" id="ARBA00022927"/>
    </source>
</evidence>
<keyword evidence="14" id="KW-1185">Reference proteome</keyword>
<gene>
    <name evidence="13" type="ORF">CTHT_0070880</name>
</gene>
<feature type="compositionally biased region" description="Pro residues" evidence="11">
    <location>
        <begin position="197"/>
        <end position="217"/>
    </location>
</feature>
<keyword evidence="4 12" id="KW-0812">Transmembrane</keyword>
<evidence type="ECO:0000256" key="8">
    <source>
        <dbReference type="ARBA" id="ARBA00022989"/>
    </source>
</evidence>
<feature type="region of interest" description="Disordered" evidence="11">
    <location>
        <begin position="127"/>
        <end position="146"/>
    </location>
</feature>
<dbReference type="RefSeq" id="XP_006697361.1">
    <property type="nucleotide sequence ID" value="XM_006697298.1"/>
</dbReference>
<feature type="region of interest" description="Disordered" evidence="11">
    <location>
        <begin position="157"/>
        <end position="257"/>
    </location>
</feature>
<dbReference type="GO" id="GO:0005484">
    <property type="term" value="F:SNAP receptor activity"/>
    <property type="evidence" value="ECO:0007669"/>
    <property type="project" value="TreeGrafter"/>
</dbReference>
<evidence type="ECO:0000256" key="5">
    <source>
        <dbReference type="ARBA" id="ARBA00022824"/>
    </source>
</evidence>
<keyword evidence="8 12" id="KW-1133">Transmembrane helix</keyword>
<keyword evidence="6" id="KW-0931">ER-Golgi transport</keyword>
<dbReference type="KEGG" id="cthr:CTHT_0070880"/>
<evidence type="ECO:0000313" key="14">
    <source>
        <dbReference type="Proteomes" id="UP000008066"/>
    </source>
</evidence>
<dbReference type="CDD" id="cd15860">
    <property type="entry name" value="SNARE_USE1"/>
    <property type="match status" value="1"/>
</dbReference>
<feature type="compositionally biased region" description="Acidic residues" evidence="11">
    <location>
        <begin position="137"/>
        <end position="146"/>
    </location>
</feature>